<evidence type="ECO:0000313" key="1">
    <source>
        <dbReference type="EMBL" id="ANP51901.1"/>
    </source>
</evidence>
<proteinExistence type="predicted"/>
<sequence length="69" mass="7790">MGRRTWGPGWVGVERQEREIGSLLHRRDLAEAVTIVTAIRDGQPTNLRSLSYEVVQALGVPDELAQRFM</sequence>
<protein>
    <submittedName>
        <fullName evidence="1">Uncharacterized protein</fullName>
    </submittedName>
</protein>
<name>A0A1B1AZF9_9ACTN</name>
<dbReference type="Proteomes" id="UP000092659">
    <property type="component" value="Chromosome"/>
</dbReference>
<evidence type="ECO:0000313" key="2">
    <source>
        <dbReference type="Proteomes" id="UP000092659"/>
    </source>
</evidence>
<organism evidence="1 2">
    <name type="scientific">Streptomyces griseochromogenes</name>
    <dbReference type="NCBI Taxonomy" id="68214"/>
    <lineage>
        <taxon>Bacteria</taxon>
        <taxon>Bacillati</taxon>
        <taxon>Actinomycetota</taxon>
        <taxon>Actinomycetes</taxon>
        <taxon>Kitasatosporales</taxon>
        <taxon>Streptomycetaceae</taxon>
        <taxon>Streptomyces</taxon>
    </lineage>
</organism>
<dbReference type="AlphaFoldDB" id="A0A1B1AZF9"/>
<dbReference type="KEGG" id="sgs:AVL59_22090"/>
<accession>A0A1B1AZF9</accession>
<gene>
    <name evidence="1" type="ORF">AVL59_22090</name>
</gene>
<dbReference type="EMBL" id="CP016279">
    <property type="protein sequence ID" value="ANP51901.1"/>
    <property type="molecule type" value="Genomic_DNA"/>
</dbReference>
<reference evidence="1 2" key="1">
    <citation type="submission" date="2016-06" db="EMBL/GenBank/DDBJ databases">
        <title>Complete genome sequence of Streptomyces griseochromogenes ATCC 14511, the Blasticidin S producer.</title>
        <authorList>
            <person name="Wu L."/>
        </authorList>
    </citation>
    <scope>NUCLEOTIDE SEQUENCE [LARGE SCALE GENOMIC DNA]</scope>
    <source>
        <strain evidence="1 2">ATCC 14511</strain>
    </source>
</reference>